<evidence type="ECO:0000313" key="3">
    <source>
        <dbReference type="EMBL" id="WCO66465.1"/>
    </source>
</evidence>
<dbReference type="RefSeq" id="WP_272735988.1">
    <property type="nucleotide sequence ID" value="NZ_CP116942.1"/>
</dbReference>
<name>A0AAE9Y516_9ACTN</name>
<organism evidence="3 4">
    <name type="scientific">Iamia majanohamensis</name>
    <dbReference type="NCBI Taxonomy" id="467976"/>
    <lineage>
        <taxon>Bacteria</taxon>
        <taxon>Bacillati</taxon>
        <taxon>Actinomycetota</taxon>
        <taxon>Acidimicrobiia</taxon>
        <taxon>Acidimicrobiales</taxon>
        <taxon>Iamiaceae</taxon>
        <taxon>Iamia</taxon>
    </lineage>
</organism>
<reference evidence="3" key="1">
    <citation type="submission" date="2023-01" db="EMBL/GenBank/DDBJ databases">
        <title>The diversity of Class Acidimicrobiia in South China Sea sediment environments and the proposal of Iamia marina sp. nov., a novel species of the genus Iamia.</title>
        <authorList>
            <person name="He Y."/>
            <person name="Tian X."/>
        </authorList>
    </citation>
    <scope>NUCLEOTIDE SEQUENCE</scope>
    <source>
        <strain evidence="3">DSM 19957</strain>
    </source>
</reference>
<gene>
    <name evidence="3" type="ORF">PO878_18360</name>
</gene>
<evidence type="ECO:0000256" key="2">
    <source>
        <dbReference type="SAM" id="Phobius"/>
    </source>
</evidence>
<dbReference type="EMBL" id="CP116942">
    <property type="protein sequence ID" value="WCO66465.1"/>
    <property type="molecule type" value="Genomic_DNA"/>
</dbReference>
<keyword evidence="2" id="KW-0472">Membrane</keyword>
<keyword evidence="2" id="KW-1133">Transmembrane helix</keyword>
<dbReference type="Proteomes" id="UP001216390">
    <property type="component" value="Chromosome"/>
</dbReference>
<accession>A0AAE9Y516</accession>
<evidence type="ECO:0000256" key="1">
    <source>
        <dbReference type="SAM" id="MobiDB-lite"/>
    </source>
</evidence>
<feature type="region of interest" description="Disordered" evidence="1">
    <location>
        <begin position="49"/>
        <end position="106"/>
    </location>
</feature>
<protein>
    <recommendedName>
        <fullName evidence="5">DUF1080 domain-containing protein</fullName>
    </recommendedName>
</protein>
<keyword evidence="4" id="KW-1185">Reference proteome</keyword>
<proteinExistence type="predicted"/>
<feature type="compositionally biased region" description="Acidic residues" evidence="1">
    <location>
        <begin position="136"/>
        <end position="146"/>
    </location>
</feature>
<feature type="transmembrane region" description="Helical" evidence="2">
    <location>
        <begin position="113"/>
        <end position="133"/>
    </location>
</feature>
<keyword evidence="2" id="KW-0812">Transmembrane</keyword>
<dbReference type="KEGG" id="ima:PO878_18360"/>
<feature type="compositionally biased region" description="Polar residues" evidence="1">
    <location>
        <begin position="151"/>
        <end position="160"/>
    </location>
</feature>
<evidence type="ECO:0000313" key="4">
    <source>
        <dbReference type="Proteomes" id="UP001216390"/>
    </source>
</evidence>
<feature type="region of interest" description="Disordered" evidence="1">
    <location>
        <begin position="136"/>
        <end position="171"/>
    </location>
</feature>
<dbReference type="Gene3D" id="2.60.120.560">
    <property type="entry name" value="Exo-inulinase, domain 1"/>
    <property type="match status" value="1"/>
</dbReference>
<dbReference type="AlphaFoldDB" id="A0AAE9Y516"/>
<evidence type="ECO:0008006" key="5">
    <source>
        <dbReference type="Google" id="ProtNLM"/>
    </source>
</evidence>
<sequence>MQRSDQEARRRAIEVVLERRPDIDLAELGEILAELGSPADEATLVADLDALGYEVDPPEDGAEAPAPPVEDRSGPRARAADGGPRFVPPDDDAFAGAPPREGGSRLRGANPTVLVAAGVLVVALVVAAVLALGGDDGGDDGGDGDDVVAVSTNPTSTTAPEATLGEDPRVAARGDGLDPALAGEGVVLDDFERPGPDLGEVPGVGPWEVLAGDWAIEEGQVTGAGAESEPGNLVAFDPGSADVRMQVELRGRTNGSGIAFRVADVDNYWAWVTAPEFGTIGLVEVADGERRTVFDAGLAVTEDGMPALGINLTGTQVELLFDGAVAATYDQLPPAEGRQRVGLTMARGDEVAIFDDVRLLVPG</sequence>